<feature type="compositionally biased region" description="Basic residues" evidence="1">
    <location>
        <begin position="41"/>
        <end position="51"/>
    </location>
</feature>
<gene>
    <name evidence="2" type="ORF">CU097_012960</name>
</gene>
<evidence type="ECO:0000313" key="3">
    <source>
        <dbReference type="Proteomes" id="UP000252139"/>
    </source>
</evidence>
<name>A0A367K301_RHIAZ</name>
<proteinExistence type="predicted"/>
<sequence>MPDYFNIDKDDTDRVLPYHHRPGTDLISAGINRQTGDKHVIKSSRARSGRR</sequence>
<dbReference type="Proteomes" id="UP000252139">
    <property type="component" value="Unassembled WGS sequence"/>
</dbReference>
<accession>A0A367K301</accession>
<comment type="caution">
    <text evidence="2">The sequence shown here is derived from an EMBL/GenBank/DDBJ whole genome shotgun (WGS) entry which is preliminary data.</text>
</comment>
<dbReference type="AlphaFoldDB" id="A0A367K301"/>
<evidence type="ECO:0000313" key="2">
    <source>
        <dbReference type="EMBL" id="RCH96558.1"/>
    </source>
</evidence>
<evidence type="ECO:0000256" key="1">
    <source>
        <dbReference type="SAM" id="MobiDB-lite"/>
    </source>
</evidence>
<keyword evidence="3" id="KW-1185">Reference proteome</keyword>
<feature type="region of interest" description="Disordered" evidence="1">
    <location>
        <begin position="26"/>
        <end position="51"/>
    </location>
</feature>
<dbReference type="EMBL" id="PJQL01000357">
    <property type="protein sequence ID" value="RCH96558.1"/>
    <property type="molecule type" value="Genomic_DNA"/>
</dbReference>
<protein>
    <submittedName>
        <fullName evidence="2">Uncharacterized protein</fullName>
    </submittedName>
</protein>
<organism evidence="2 3">
    <name type="scientific">Rhizopus azygosporus</name>
    <name type="common">Rhizopus microsporus var. azygosporus</name>
    <dbReference type="NCBI Taxonomy" id="86630"/>
    <lineage>
        <taxon>Eukaryota</taxon>
        <taxon>Fungi</taxon>
        <taxon>Fungi incertae sedis</taxon>
        <taxon>Mucoromycota</taxon>
        <taxon>Mucoromycotina</taxon>
        <taxon>Mucoromycetes</taxon>
        <taxon>Mucorales</taxon>
        <taxon>Mucorineae</taxon>
        <taxon>Rhizopodaceae</taxon>
        <taxon>Rhizopus</taxon>
    </lineage>
</organism>
<reference evidence="2 3" key="1">
    <citation type="journal article" date="2018" name="G3 (Bethesda)">
        <title>Phylogenetic and Phylogenomic Definition of Rhizopus Species.</title>
        <authorList>
            <person name="Gryganskyi A.P."/>
            <person name="Golan J."/>
            <person name="Dolatabadi S."/>
            <person name="Mondo S."/>
            <person name="Robb S."/>
            <person name="Idnurm A."/>
            <person name="Muszewska A."/>
            <person name="Steczkiewicz K."/>
            <person name="Masonjones S."/>
            <person name="Liao H.L."/>
            <person name="Gajdeczka M.T."/>
            <person name="Anike F."/>
            <person name="Vuek A."/>
            <person name="Anishchenko I.M."/>
            <person name="Voigt K."/>
            <person name="de Hoog G.S."/>
            <person name="Smith M.E."/>
            <person name="Heitman J."/>
            <person name="Vilgalys R."/>
            <person name="Stajich J.E."/>
        </authorList>
    </citation>
    <scope>NUCLEOTIDE SEQUENCE [LARGE SCALE GENOMIC DNA]</scope>
    <source>
        <strain evidence="2 3">CBS 357.93</strain>
    </source>
</reference>